<feature type="non-terminal residue" evidence="2">
    <location>
        <position position="98"/>
    </location>
</feature>
<evidence type="ECO:0008006" key="4">
    <source>
        <dbReference type="Google" id="ProtNLM"/>
    </source>
</evidence>
<gene>
    <name evidence="2" type="ORF">IPOD504_LOCUS15606</name>
</gene>
<protein>
    <recommendedName>
        <fullName evidence="4">Small EDRK-rich factor-like N-terminal domain-containing protein</fullName>
    </recommendedName>
</protein>
<evidence type="ECO:0000313" key="3">
    <source>
        <dbReference type="Proteomes" id="UP000837857"/>
    </source>
</evidence>
<name>A0ABN8J111_9NEOP</name>
<reference evidence="2" key="1">
    <citation type="submission" date="2022-03" db="EMBL/GenBank/DDBJ databases">
        <authorList>
            <person name="Martin H S."/>
        </authorList>
    </citation>
    <scope>NUCLEOTIDE SEQUENCE</scope>
</reference>
<keyword evidence="3" id="KW-1185">Reference proteome</keyword>
<organism evidence="2 3">
    <name type="scientific">Iphiclides podalirius</name>
    <name type="common">scarce swallowtail</name>
    <dbReference type="NCBI Taxonomy" id="110791"/>
    <lineage>
        <taxon>Eukaryota</taxon>
        <taxon>Metazoa</taxon>
        <taxon>Ecdysozoa</taxon>
        <taxon>Arthropoda</taxon>
        <taxon>Hexapoda</taxon>
        <taxon>Insecta</taxon>
        <taxon>Pterygota</taxon>
        <taxon>Neoptera</taxon>
        <taxon>Endopterygota</taxon>
        <taxon>Lepidoptera</taxon>
        <taxon>Glossata</taxon>
        <taxon>Ditrysia</taxon>
        <taxon>Papilionoidea</taxon>
        <taxon>Papilionidae</taxon>
        <taxon>Papilioninae</taxon>
        <taxon>Iphiclides</taxon>
    </lineage>
</organism>
<proteinExistence type="predicted"/>
<dbReference type="EMBL" id="OW152819">
    <property type="protein sequence ID" value="CAH2073365.1"/>
    <property type="molecule type" value="Genomic_DNA"/>
</dbReference>
<accession>A0ABN8J111</accession>
<sequence length="98" mass="10673">MQNVKESRTGASPPRSRRLDPVYKGQPIAGGAARPRNKDGAEQKVRDAEQKERAAEQRSRRAEQKMRAGRGHNAVAPAGNTSGAALFRDTKGCYIDVL</sequence>
<dbReference type="Proteomes" id="UP000837857">
    <property type="component" value="Chromosome 7"/>
</dbReference>
<evidence type="ECO:0000313" key="2">
    <source>
        <dbReference type="EMBL" id="CAH2073365.1"/>
    </source>
</evidence>
<feature type="region of interest" description="Disordered" evidence="1">
    <location>
        <begin position="1"/>
        <end position="84"/>
    </location>
</feature>
<evidence type="ECO:0000256" key="1">
    <source>
        <dbReference type="SAM" id="MobiDB-lite"/>
    </source>
</evidence>
<feature type="compositionally biased region" description="Basic and acidic residues" evidence="1">
    <location>
        <begin position="36"/>
        <end position="66"/>
    </location>
</feature>